<proteinExistence type="predicted"/>
<name>A0AAD1XNL1_EUPCR</name>
<dbReference type="EMBL" id="CAMPGE010017498">
    <property type="protein sequence ID" value="CAI2375972.1"/>
    <property type="molecule type" value="Genomic_DNA"/>
</dbReference>
<sequence>MIEPNNNFISIEFSSSPILDDSVIKKYYNKLYKINLLFTNATQLKVAIFLADQRLRTFNKCLANSKTSPLLNLDIYGKSVRSNADNDSFKTKLNLECLYRSLSPVLNNLQLSLLLHRFHLSRRIIGRIFTDASQTVNIQFSHCDMEMGGVKVSNFLKYAIRRVRLVYCQDVSNLEETPCMDLIIALISTNLSNSLENINLESSGFTGEDIETLFHDYEFFNLKFTIRQGSDTRILEAPSTTPQKKPKQCSIF</sequence>
<accession>A0AAD1XNL1</accession>
<evidence type="ECO:0000313" key="1">
    <source>
        <dbReference type="EMBL" id="CAI2375972.1"/>
    </source>
</evidence>
<dbReference type="Proteomes" id="UP001295684">
    <property type="component" value="Unassembled WGS sequence"/>
</dbReference>
<protein>
    <submittedName>
        <fullName evidence="1">Uncharacterized protein</fullName>
    </submittedName>
</protein>
<dbReference type="AlphaFoldDB" id="A0AAD1XNL1"/>
<reference evidence="1" key="1">
    <citation type="submission" date="2023-07" db="EMBL/GenBank/DDBJ databases">
        <authorList>
            <consortium name="AG Swart"/>
            <person name="Singh M."/>
            <person name="Singh A."/>
            <person name="Seah K."/>
            <person name="Emmerich C."/>
        </authorList>
    </citation>
    <scope>NUCLEOTIDE SEQUENCE</scope>
    <source>
        <strain evidence="1">DP1</strain>
    </source>
</reference>
<evidence type="ECO:0000313" key="2">
    <source>
        <dbReference type="Proteomes" id="UP001295684"/>
    </source>
</evidence>
<organism evidence="1 2">
    <name type="scientific">Euplotes crassus</name>
    <dbReference type="NCBI Taxonomy" id="5936"/>
    <lineage>
        <taxon>Eukaryota</taxon>
        <taxon>Sar</taxon>
        <taxon>Alveolata</taxon>
        <taxon>Ciliophora</taxon>
        <taxon>Intramacronucleata</taxon>
        <taxon>Spirotrichea</taxon>
        <taxon>Hypotrichia</taxon>
        <taxon>Euplotida</taxon>
        <taxon>Euplotidae</taxon>
        <taxon>Moneuplotes</taxon>
    </lineage>
</organism>
<comment type="caution">
    <text evidence="1">The sequence shown here is derived from an EMBL/GenBank/DDBJ whole genome shotgun (WGS) entry which is preliminary data.</text>
</comment>
<keyword evidence="2" id="KW-1185">Reference proteome</keyword>
<gene>
    <name evidence="1" type="ORF">ECRASSUSDP1_LOCUS17340</name>
</gene>